<evidence type="ECO:0000259" key="8">
    <source>
        <dbReference type="Pfam" id="PF06271"/>
    </source>
</evidence>
<gene>
    <name evidence="9" type="ORF">F8566_32110</name>
</gene>
<evidence type="ECO:0000256" key="7">
    <source>
        <dbReference type="SAM" id="Phobius"/>
    </source>
</evidence>
<evidence type="ECO:0000256" key="4">
    <source>
        <dbReference type="ARBA" id="ARBA00022989"/>
    </source>
</evidence>
<feature type="compositionally biased region" description="Pro residues" evidence="6">
    <location>
        <begin position="1"/>
        <end position="10"/>
    </location>
</feature>
<feature type="transmembrane region" description="Helical" evidence="7">
    <location>
        <begin position="134"/>
        <end position="158"/>
    </location>
</feature>
<evidence type="ECO:0000256" key="2">
    <source>
        <dbReference type="ARBA" id="ARBA00022475"/>
    </source>
</evidence>
<evidence type="ECO:0000256" key="3">
    <source>
        <dbReference type="ARBA" id="ARBA00022692"/>
    </source>
</evidence>
<dbReference type="InterPro" id="IPR051791">
    <property type="entry name" value="Pra-immunoreactive"/>
</dbReference>
<sequence>MSEPPPPHDPVPGEQPDDQPSRPPAGPPVAGPASLGRRLGAGLIDVLLLSVVTSVVSLPLVDWDRVLDPDSEETVTYSAGEGIANLIAVALVFLYFWFMTWKYGQTLGKKALGIRVVREEDGGTVDNSQALSRAGLYAVLVVICCCVGGIVDVAWILWDPRRQAMHDKVARTVVVRARPGTPDPYVSR</sequence>
<comment type="subcellular location">
    <subcellularLocation>
        <location evidence="1">Cell membrane</location>
        <topology evidence="1">Multi-pass membrane protein</topology>
    </subcellularLocation>
</comment>
<evidence type="ECO:0000256" key="5">
    <source>
        <dbReference type="ARBA" id="ARBA00023136"/>
    </source>
</evidence>
<dbReference type="EMBL" id="WBMT01000017">
    <property type="protein sequence ID" value="KAB2343988.1"/>
    <property type="molecule type" value="Genomic_DNA"/>
</dbReference>
<dbReference type="PANTHER" id="PTHR36115">
    <property type="entry name" value="PROLINE-RICH ANTIGEN HOMOLOG-RELATED"/>
    <property type="match status" value="1"/>
</dbReference>
<evidence type="ECO:0000313" key="10">
    <source>
        <dbReference type="Proteomes" id="UP000468735"/>
    </source>
</evidence>
<keyword evidence="4 7" id="KW-1133">Transmembrane helix</keyword>
<dbReference type="OrthoDB" id="9774993at2"/>
<keyword evidence="3 7" id="KW-0812">Transmembrane</keyword>
<keyword evidence="2" id="KW-1003">Cell membrane</keyword>
<accession>A0A6H9YGI1</accession>
<organism evidence="9 10">
    <name type="scientific">Actinomadura rudentiformis</name>
    <dbReference type="NCBI Taxonomy" id="359158"/>
    <lineage>
        <taxon>Bacteria</taxon>
        <taxon>Bacillati</taxon>
        <taxon>Actinomycetota</taxon>
        <taxon>Actinomycetes</taxon>
        <taxon>Streptosporangiales</taxon>
        <taxon>Thermomonosporaceae</taxon>
        <taxon>Actinomadura</taxon>
    </lineage>
</organism>
<evidence type="ECO:0000313" key="9">
    <source>
        <dbReference type="EMBL" id="KAB2343988.1"/>
    </source>
</evidence>
<feature type="region of interest" description="Disordered" evidence="6">
    <location>
        <begin position="1"/>
        <end position="32"/>
    </location>
</feature>
<feature type="compositionally biased region" description="Pro residues" evidence="6">
    <location>
        <begin position="21"/>
        <end position="30"/>
    </location>
</feature>
<feature type="domain" description="RDD" evidence="8">
    <location>
        <begin position="33"/>
        <end position="170"/>
    </location>
</feature>
<dbReference type="AlphaFoldDB" id="A0A6H9YGI1"/>
<dbReference type="InterPro" id="IPR010432">
    <property type="entry name" value="RDD"/>
</dbReference>
<dbReference type="GO" id="GO:0005886">
    <property type="term" value="C:plasma membrane"/>
    <property type="evidence" value="ECO:0007669"/>
    <property type="project" value="UniProtKB-SubCell"/>
</dbReference>
<evidence type="ECO:0000256" key="1">
    <source>
        <dbReference type="ARBA" id="ARBA00004651"/>
    </source>
</evidence>
<dbReference type="PANTHER" id="PTHR36115:SF4">
    <property type="entry name" value="MEMBRANE PROTEIN"/>
    <property type="match status" value="1"/>
</dbReference>
<keyword evidence="10" id="KW-1185">Reference proteome</keyword>
<feature type="transmembrane region" description="Helical" evidence="7">
    <location>
        <begin position="82"/>
        <end position="100"/>
    </location>
</feature>
<dbReference type="RefSeq" id="WP_151565616.1">
    <property type="nucleotide sequence ID" value="NZ_WBMT01000017.1"/>
</dbReference>
<dbReference type="Proteomes" id="UP000468735">
    <property type="component" value="Unassembled WGS sequence"/>
</dbReference>
<comment type="caution">
    <text evidence="9">The sequence shown here is derived from an EMBL/GenBank/DDBJ whole genome shotgun (WGS) entry which is preliminary data.</text>
</comment>
<feature type="transmembrane region" description="Helical" evidence="7">
    <location>
        <begin position="39"/>
        <end position="61"/>
    </location>
</feature>
<name>A0A6H9YGI1_9ACTN</name>
<protein>
    <submittedName>
        <fullName evidence="9">RDD family protein</fullName>
    </submittedName>
</protein>
<evidence type="ECO:0000256" key="6">
    <source>
        <dbReference type="SAM" id="MobiDB-lite"/>
    </source>
</evidence>
<dbReference type="Pfam" id="PF06271">
    <property type="entry name" value="RDD"/>
    <property type="match status" value="1"/>
</dbReference>
<proteinExistence type="predicted"/>
<reference evidence="9 10" key="1">
    <citation type="submission" date="2019-09" db="EMBL/GenBank/DDBJ databases">
        <title>Actinomadura physcomitrii sp. nov., a novel actinomycete isolated from moss [Physcomitrium sphaericum (Ludw) Fuernr].</title>
        <authorList>
            <person name="Zhuang X."/>
            <person name="Liu C."/>
        </authorList>
    </citation>
    <scope>NUCLEOTIDE SEQUENCE [LARGE SCALE GENOMIC DNA]</scope>
    <source>
        <strain evidence="9 10">HMC1</strain>
    </source>
</reference>
<keyword evidence="5 7" id="KW-0472">Membrane</keyword>